<organism evidence="11 12">
    <name type="scientific">Rhizocola hellebori</name>
    <dbReference type="NCBI Taxonomy" id="1392758"/>
    <lineage>
        <taxon>Bacteria</taxon>
        <taxon>Bacillati</taxon>
        <taxon>Actinomycetota</taxon>
        <taxon>Actinomycetes</taxon>
        <taxon>Micromonosporales</taxon>
        <taxon>Micromonosporaceae</taxon>
        <taxon>Rhizocola</taxon>
    </lineage>
</organism>
<dbReference type="InterPro" id="IPR000838">
    <property type="entry name" value="RNA_pol_sigma70_ECF_CS"/>
</dbReference>
<evidence type="ECO:0000256" key="1">
    <source>
        <dbReference type="ARBA" id="ARBA00010641"/>
    </source>
</evidence>
<dbReference type="PROSITE" id="PS01063">
    <property type="entry name" value="SIGMA70_ECF"/>
    <property type="match status" value="1"/>
</dbReference>
<dbReference type="PANTHER" id="PTHR43133:SF50">
    <property type="entry name" value="ECF RNA POLYMERASE SIGMA FACTOR SIGM"/>
    <property type="match status" value="1"/>
</dbReference>
<evidence type="ECO:0000259" key="8">
    <source>
        <dbReference type="Pfam" id="PF04542"/>
    </source>
</evidence>
<feature type="domain" description="RNA polymerase sigma factor 70 region 4 type 2" evidence="9">
    <location>
        <begin position="101"/>
        <end position="147"/>
    </location>
</feature>
<dbReference type="RefSeq" id="WP_308441987.1">
    <property type="nucleotide sequence ID" value="NZ_BONY01000009.1"/>
</dbReference>
<dbReference type="InterPro" id="IPR018391">
    <property type="entry name" value="PQQ_b-propeller_rpt"/>
</dbReference>
<dbReference type="SUPFAM" id="SSF88659">
    <property type="entry name" value="Sigma3 and sigma4 domains of RNA polymerase sigma factors"/>
    <property type="match status" value="1"/>
</dbReference>
<dbReference type="InterPro" id="IPR007627">
    <property type="entry name" value="RNA_pol_sigma70_r2"/>
</dbReference>
<keyword evidence="7" id="KW-0812">Transmembrane</keyword>
<proteinExistence type="inferred from homology"/>
<evidence type="ECO:0000256" key="6">
    <source>
        <dbReference type="RuleBase" id="RU000716"/>
    </source>
</evidence>
<keyword evidence="4 6" id="KW-0238">DNA-binding</keyword>
<dbReference type="PANTHER" id="PTHR43133">
    <property type="entry name" value="RNA POLYMERASE ECF-TYPE SIGMA FACTO"/>
    <property type="match status" value="1"/>
</dbReference>
<dbReference type="Gene3D" id="1.10.10.10">
    <property type="entry name" value="Winged helix-like DNA-binding domain superfamily/Winged helix DNA-binding domain"/>
    <property type="match status" value="1"/>
</dbReference>
<gene>
    <name evidence="11" type="ORF">Rhe02_18240</name>
</gene>
<dbReference type="Gene3D" id="2.130.10.10">
    <property type="entry name" value="YVTN repeat-like/Quinoprotein amine dehydrogenase"/>
    <property type="match status" value="2"/>
</dbReference>
<dbReference type="EMBL" id="BONY01000009">
    <property type="protein sequence ID" value="GIH03757.1"/>
    <property type="molecule type" value="Genomic_DNA"/>
</dbReference>
<dbReference type="InterPro" id="IPR036388">
    <property type="entry name" value="WH-like_DNA-bd_sf"/>
</dbReference>
<dbReference type="CDD" id="cd06171">
    <property type="entry name" value="Sigma70_r4"/>
    <property type="match status" value="1"/>
</dbReference>
<dbReference type="GO" id="GO:0016987">
    <property type="term" value="F:sigma factor activity"/>
    <property type="evidence" value="ECO:0007669"/>
    <property type="project" value="UniProtKB-KW"/>
</dbReference>
<dbReference type="SMART" id="SM00564">
    <property type="entry name" value="PQQ"/>
    <property type="match status" value="3"/>
</dbReference>
<dbReference type="Pfam" id="PF04542">
    <property type="entry name" value="Sigma70_r2"/>
    <property type="match status" value="1"/>
</dbReference>
<dbReference type="Proteomes" id="UP000612899">
    <property type="component" value="Unassembled WGS sequence"/>
</dbReference>
<evidence type="ECO:0000256" key="4">
    <source>
        <dbReference type="ARBA" id="ARBA00023125"/>
    </source>
</evidence>
<dbReference type="InterPro" id="IPR015943">
    <property type="entry name" value="WD40/YVTN_repeat-like_dom_sf"/>
</dbReference>
<name>A0A8J3Q5P2_9ACTN</name>
<dbReference type="GO" id="GO:0006352">
    <property type="term" value="P:DNA-templated transcription initiation"/>
    <property type="evidence" value="ECO:0007669"/>
    <property type="project" value="InterPro"/>
</dbReference>
<comment type="similarity">
    <text evidence="1 6">Belongs to the sigma-70 factor family. ECF subfamily.</text>
</comment>
<keyword evidence="2 6" id="KW-0805">Transcription regulation</keyword>
<feature type="transmembrane region" description="Helical" evidence="7">
    <location>
        <begin position="176"/>
        <end position="198"/>
    </location>
</feature>
<evidence type="ECO:0000256" key="5">
    <source>
        <dbReference type="ARBA" id="ARBA00023163"/>
    </source>
</evidence>
<dbReference type="InterPro" id="IPR002372">
    <property type="entry name" value="PQQ_rpt_dom"/>
</dbReference>
<evidence type="ECO:0000256" key="2">
    <source>
        <dbReference type="ARBA" id="ARBA00023015"/>
    </source>
</evidence>
<reference evidence="11" key="1">
    <citation type="submission" date="2021-01" db="EMBL/GenBank/DDBJ databases">
        <title>Whole genome shotgun sequence of Rhizocola hellebori NBRC 109834.</title>
        <authorList>
            <person name="Komaki H."/>
            <person name="Tamura T."/>
        </authorList>
    </citation>
    <scope>NUCLEOTIDE SEQUENCE</scope>
    <source>
        <strain evidence="11">NBRC 109834</strain>
    </source>
</reference>
<dbReference type="SUPFAM" id="SSF50998">
    <property type="entry name" value="Quinoprotein alcohol dehydrogenase-like"/>
    <property type="match status" value="1"/>
</dbReference>
<keyword evidence="7" id="KW-0472">Membrane</keyword>
<evidence type="ECO:0000256" key="3">
    <source>
        <dbReference type="ARBA" id="ARBA00023082"/>
    </source>
</evidence>
<protein>
    <recommendedName>
        <fullName evidence="6">RNA polymerase sigma factor</fullName>
    </recommendedName>
</protein>
<dbReference type="GO" id="GO:0006950">
    <property type="term" value="P:response to stress"/>
    <property type="evidence" value="ECO:0007669"/>
    <property type="project" value="UniProtKB-ARBA"/>
</dbReference>
<dbReference type="InterPro" id="IPR013324">
    <property type="entry name" value="RNA_pol_sigma_r3/r4-like"/>
</dbReference>
<feature type="domain" description="Pyrrolo-quinoline quinone repeat" evidence="10">
    <location>
        <begin position="242"/>
        <end position="348"/>
    </location>
</feature>
<accession>A0A8J3Q5P2</accession>
<feature type="domain" description="RNA polymerase sigma-70 region 2" evidence="8">
    <location>
        <begin position="14"/>
        <end position="71"/>
    </location>
</feature>
<dbReference type="Pfam" id="PF13360">
    <property type="entry name" value="PQQ_2"/>
    <property type="match status" value="2"/>
</dbReference>
<comment type="caution">
    <text evidence="11">The sequence shown here is derived from an EMBL/GenBank/DDBJ whole genome shotgun (WGS) entry which is preliminary data.</text>
</comment>
<dbReference type="InterPro" id="IPR013249">
    <property type="entry name" value="RNA_pol_sigma70_r4_t2"/>
</dbReference>
<sequence length="574" mass="62035">MSTSFETFYVGTSGRLVRYAYGLTADMSEAQDLAQEAYARAWQRWPKVQGYDDPESWLRLVVSRLAVDRWRWLTVRRTKTPSQPETVAGPEDGLTHLIADLKRLPIQQRRALALHYLLDRSIADIAAELGTNQNTVKTWLSRGRANLAVLLGEPDAPRTGLREVAARAKRRRLNNALRTVAAFLGLGTAVAVAVALFGPIPQLPPVTPELVLEYPASPRTASVRADGDRAYLVSHEFTGQAWLAAIDLTSNRPLWSWTDLGNHDDSVNIIGVTDAAVLVTGADDSDSQTSTVMAVDPASGAIKWQRAADDLYATMAAGDVLISTAGGLSRVDAGTGKTKWTIAEPPGTTGIALPETLLRITPEHVLRQHDLATGRILLERSDLGAVTAPVIQIGEYAYLRSDDSVLRLQLRAATTPVKVAEVSYAMVSGCDAYVCVSGGDGVLIVLDASTGHELWRKKLARSSIATAVSGRILVTGDDSASLFDAAGNDITPAAMHGKQAIWYGPDHLTLLKQLPRPAPADYNGETLFDAEVSVYSFRTGQQQNLGSITMRGFCDGPPGKYVCPTRDGFTVFHH</sequence>
<dbReference type="InterPro" id="IPR014284">
    <property type="entry name" value="RNA_pol_sigma-70_dom"/>
</dbReference>
<dbReference type="AlphaFoldDB" id="A0A8J3Q5P2"/>
<evidence type="ECO:0000313" key="11">
    <source>
        <dbReference type="EMBL" id="GIH03757.1"/>
    </source>
</evidence>
<evidence type="ECO:0000259" key="9">
    <source>
        <dbReference type="Pfam" id="PF08281"/>
    </source>
</evidence>
<evidence type="ECO:0000313" key="12">
    <source>
        <dbReference type="Proteomes" id="UP000612899"/>
    </source>
</evidence>
<keyword evidence="7" id="KW-1133">Transmembrane helix</keyword>
<dbReference type="InterPro" id="IPR013325">
    <property type="entry name" value="RNA_pol_sigma_r2"/>
</dbReference>
<dbReference type="Pfam" id="PF08281">
    <property type="entry name" value="Sigma70_r4_2"/>
    <property type="match status" value="1"/>
</dbReference>
<dbReference type="InterPro" id="IPR011047">
    <property type="entry name" value="Quinoprotein_ADH-like_sf"/>
</dbReference>
<feature type="domain" description="Pyrrolo-quinoline quinone repeat" evidence="10">
    <location>
        <begin position="431"/>
        <end position="485"/>
    </location>
</feature>
<dbReference type="GO" id="GO:0003677">
    <property type="term" value="F:DNA binding"/>
    <property type="evidence" value="ECO:0007669"/>
    <property type="project" value="UniProtKB-KW"/>
</dbReference>
<dbReference type="SUPFAM" id="SSF88946">
    <property type="entry name" value="Sigma2 domain of RNA polymerase sigma factors"/>
    <property type="match status" value="1"/>
</dbReference>
<dbReference type="Gene3D" id="1.10.1740.10">
    <property type="match status" value="1"/>
</dbReference>
<evidence type="ECO:0000259" key="10">
    <source>
        <dbReference type="Pfam" id="PF13360"/>
    </source>
</evidence>
<keyword evidence="5 6" id="KW-0804">Transcription</keyword>
<dbReference type="NCBIfam" id="TIGR02937">
    <property type="entry name" value="sigma70-ECF"/>
    <property type="match status" value="1"/>
</dbReference>
<dbReference type="InterPro" id="IPR039425">
    <property type="entry name" value="RNA_pol_sigma-70-like"/>
</dbReference>
<evidence type="ECO:0000256" key="7">
    <source>
        <dbReference type="SAM" id="Phobius"/>
    </source>
</evidence>
<keyword evidence="3 6" id="KW-0731">Sigma factor</keyword>
<keyword evidence="12" id="KW-1185">Reference proteome</keyword>